<organism evidence="2 3">
    <name type="scientific">Plasmodium malariae</name>
    <dbReference type="NCBI Taxonomy" id="5858"/>
    <lineage>
        <taxon>Eukaryota</taxon>
        <taxon>Sar</taxon>
        <taxon>Alveolata</taxon>
        <taxon>Apicomplexa</taxon>
        <taxon>Aconoidasida</taxon>
        <taxon>Haemosporida</taxon>
        <taxon>Plasmodiidae</taxon>
        <taxon>Plasmodium</taxon>
        <taxon>Plasmodium (Plasmodium)</taxon>
    </lineage>
</organism>
<keyword evidence="3" id="KW-1185">Reference proteome</keyword>
<dbReference type="Proteomes" id="UP000219813">
    <property type="component" value="Unassembled WGS sequence"/>
</dbReference>
<keyword evidence="1" id="KW-0812">Transmembrane</keyword>
<feature type="transmembrane region" description="Helical" evidence="1">
    <location>
        <begin position="163"/>
        <end position="183"/>
    </location>
</feature>
<evidence type="ECO:0000313" key="3">
    <source>
        <dbReference type="Proteomes" id="UP000219813"/>
    </source>
</evidence>
<reference evidence="2 3" key="1">
    <citation type="submission" date="2016-06" db="EMBL/GenBank/DDBJ databases">
        <authorList>
            <consortium name="Pathogen Informatics"/>
        </authorList>
    </citation>
    <scope>NUCLEOTIDE SEQUENCE [LARGE SCALE GENOMIC DNA]</scope>
</reference>
<dbReference type="AlphaFoldDB" id="A0A1D3JHW3"/>
<dbReference type="Pfam" id="PF12420">
    <property type="entry name" value="DUF3671"/>
    <property type="match status" value="1"/>
</dbReference>
<dbReference type="EMBL" id="FLRL01000033">
    <property type="protein sequence ID" value="SBT85910.1"/>
    <property type="molecule type" value="Genomic_DNA"/>
</dbReference>
<keyword evidence="1" id="KW-0472">Membrane</keyword>
<proteinExistence type="predicted"/>
<dbReference type="RefSeq" id="XP_028859184.1">
    <property type="nucleotide sequence ID" value="XM_029005733.1"/>
</dbReference>
<evidence type="ECO:0000313" key="2">
    <source>
        <dbReference type="EMBL" id="SBT85910.1"/>
    </source>
</evidence>
<sequence>MYIMKQYLKSILFIKISVFVLVTWISHLNDDNVMFNKPLDNIYKFYGKIYTRNYRLLANYKKNKDSIITGLKEEILNNGVHESKDLTYKEKEKTGQKKLSCKYSSRNGGVDVKAMGNKYCTFETKKYSNMEKKIFKELDYVNFLQNNRTISDKTYKKIIHKKYGLKLAIPVLLFLFFLIVSIVDFSLGFSTTNVTWDGSFLGLWPHLKELTNNEDGWLSTALKWLKGNTSGLWKHYVVGTQNNVCDLCKNAADNLDIKCILGQLLGYILYFVPFIILGVTFISWIIYYHKKVKKYQKIKLRKR</sequence>
<feature type="transmembrane region" description="Helical" evidence="1">
    <location>
        <begin position="264"/>
        <end position="287"/>
    </location>
</feature>
<dbReference type="InterPro" id="IPR022139">
    <property type="entry name" value="Fam-L/Fam-M-like_plasmodium"/>
</dbReference>
<accession>A0A1D3JHW3</accession>
<gene>
    <name evidence="2" type="primary">PmUG01_00015500</name>
    <name evidence="2" type="ORF">PMUG01_00015500</name>
</gene>
<dbReference type="VEuPathDB" id="PlasmoDB:PmUG01_00015500"/>
<name>A0A1D3JHW3_PLAMA</name>
<dbReference type="GeneID" id="39865611"/>
<evidence type="ECO:0000256" key="1">
    <source>
        <dbReference type="SAM" id="Phobius"/>
    </source>
</evidence>
<keyword evidence="1" id="KW-1133">Transmembrane helix</keyword>
<protein>
    <submittedName>
        <fullName evidence="2">Fam-l protein</fullName>
    </submittedName>
</protein>
<dbReference type="KEGG" id="pmal:PMUG01_00015500"/>
<feature type="transmembrane region" description="Helical" evidence="1">
    <location>
        <begin position="6"/>
        <end position="25"/>
    </location>
</feature>